<comment type="caution">
    <text evidence="1">The sequence shown here is derived from an EMBL/GenBank/DDBJ whole genome shotgun (WGS) entry which is preliminary data.</text>
</comment>
<proteinExistence type="predicted"/>
<dbReference type="EMBL" id="JBCFQL010000017">
    <property type="protein sequence ID" value="MFA9192617.1"/>
    <property type="molecule type" value="Genomic_DNA"/>
</dbReference>
<reference evidence="1 2" key="1">
    <citation type="submission" date="2024-04" db="EMBL/GenBank/DDBJ databases">
        <title>New Clade of Flavobacterium.</title>
        <authorList>
            <person name="Matos L."/>
            <person name="Proenca D.N."/>
            <person name="Fransisco R.M."/>
            <person name="Chung A.P."/>
            <person name="Maccario L."/>
            <person name="Sorensen S.J."/>
            <person name="Morais P.V."/>
        </authorList>
    </citation>
    <scope>NUCLEOTIDE SEQUENCE [LARGE SCALE GENOMIC DNA]</scope>
    <source>
        <strain evidence="1 2">FZUC8N2.13</strain>
    </source>
</reference>
<dbReference type="RefSeq" id="WP_286935622.1">
    <property type="nucleotide sequence ID" value="NZ_JBCFQL010000017.1"/>
</dbReference>
<dbReference type="Proteomes" id="UP001574169">
    <property type="component" value="Unassembled WGS sequence"/>
</dbReference>
<evidence type="ECO:0000313" key="2">
    <source>
        <dbReference type="Proteomes" id="UP001574169"/>
    </source>
</evidence>
<accession>A0ABV4TI95</accession>
<evidence type="ECO:0000313" key="1">
    <source>
        <dbReference type="EMBL" id="MFA9192617.1"/>
    </source>
</evidence>
<organism evidence="1 2">
    <name type="scientific">Flavobacterium zubiriense</name>
    <dbReference type="NCBI Taxonomy" id="3138075"/>
    <lineage>
        <taxon>Bacteria</taxon>
        <taxon>Pseudomonadati</taxon>
        <taxon>Bacteroidota</taxon>
        <taxon>Flavobacteriia</taxon>
        <taxon>Flavobacteriales</taxon>
        <taxon>Flavobacteriaceae</taxon>
        <taxon>Flavobacterium</taxon>
    </lineage>
</organism>
<protein>
    <submittedName>
        <fullName evidence="1">Uncharacterized protein</fullName>
    </submittedName>
</protein>
<name>A0ABV4TI95_9FLAO</name>
<sequence>MSLKGQTVRIIVSEPWDWEENLFGTIISDRGGEKLLVKLTKPIKGKKLTSDLIELKPRYEKETFKPLGQHYSVTVGGALVKEENDEFDYIIIGSVTID</sequence>
<gene>
    <name evidence="1" type="ORF">AAGV28_14665</name>
</gene>
<keyword evidence="2" id="KW-1185">Reference proteome</keyword>